<dbReference type="PANTHER" id="PTHR47634:SF6">
    <property type="entry name" value="SRSF PROTEIN KINASE 2"/>
    <property type="match status" value="1"/>
</dbReference>
<evidence type="ECO:0000256" key="7">
    <source>
        <dbReference type="ARBA" id="ARBA00047899"/>
    </source>
</evidence>
<dbReference type="InterPro" id="IPR000719">
    <property type="entry name" value="Prot_kinase_dom"/>
</dbReference>
<dbReference type="AlphaFoldDB" id="A0A9Q1GFR1"/>
<dbReference type="PROSITE" id="PS50011">
    <property type="entry name" value="PROTEIN_KINASE_DOM"/>
    <property type="match status" value="1"/>
</dbReference>
<accession>A0A9Q1GFR1</accession>
<proteinExistence type="predicted"/>
<dbReference type="Proteomes" id="UP001152622">
    <property type="component" value="Chromosome 1"/>
</dbReference>
<evidence type="ECO:0000259" key="9">
    <source>
        <dbReference type="PROSITE" id="PS50011"/>
    </source>
</evidence>
<evidence type="ECO:0000256" key="3">
    <source>
        <dbReference type="ARBA" id="ARBA00022679"/>
    </source>
</evidence>
<dbReference type="EC" id="2.7.11.1" evidence="1"/>
<name>A0A9Q1GFR1_SYNKA</name>
<evidence type="ECO:0000256" key="8">
    <source>
        <dbReference type="ARBA" id="ARBA00048679"/>
    </source>
</evidence>
<dbReference type="GO" id="GO:0004674">
    <property type="term" value="F:protein serine/threonine kinase activity"/>
    <property type="evidence" value="ECO:0007669"/>
    <property type="project" value="UniProtKB-KW"/>
</dbReference>
<evidence type="ECO:0000256" key="6">
    <source>
        <dbReference type="ARBA" id="ARBA00022840"/>
    </source>
</evidence>
<keyword evidence="4" id="KW-0547">Nucleotide-binding</keyword>
<dbReference type="GO" id="GO:0050684">
    <property type="term" value="P:regulation of mRNA processing"/>
    <property type="evidence" value="ECO:0007669"/>
    <property type="project" value="TreeGrafter"/>
</dbReference>
<dbReference type="InterPro" id="IPR011009">
    <property type="entry name" value="Kinase-like_dom_sf"/>
</dbReference>
<comment type="caution">
    <text evidence="10">The sequence shown here is derived from an EMBL/GenBank/DDBJ whole genome shotgun (WGS) entry which is preliminary data.</text>
</comment>
<evidence type="ECO:0000313" key="10">
    <source>
        <dbReference type="EMBL" id="KAJ8382793.1"/>
    </source>
</evidence>
<dbReference type="OrthoDB" id="2649at2759"/>
<dbReference type="Pfam" id="PF00069">
    <property type="entry name" value="Pkinase"/>
    <property type="match status" value="1"/>
</dbReference>
<gene>
    <name evidence="10" type="ORF">SKAU_G00035710</name>
</gene>
<dbReference type="SMART" id="SM00220">
    <property type="entry name" value="S_TKc"/>
    <property type="match status" value="1"/>
</dbReference>
<dbReference type="InterPro" id="IPR051334">
    <property type="entry name" value="SRPK"/>
</dbReference>
<evidence type="ECO:0000313" key="11">
    <source>
        <dbReference type="Proteomes" id="UP001152622"/>
    </source>
</evidence>
<keyword evidence="2" id="KW-0723">Serine/threonine-protein kinase</keyword>
<dbReference type="SUPFAM" id="SSF56112">
    <property type="entry name" value="Protein kinase-like (PK-like)"/>
    <property type="match status" value="1"/>
</dbReference>
<evidence type="ECO:0000256" key="1">
    <source>
        <dbReference type="ARBA" id="ARBA00012513"/>
    </source>
</evidence>
<dbReference type="GO" id="GO:0005737">
    <property type="term" value="C:cytoplasm"/>
    <property type="evidence" value="ECO:0007669"/>
    <property type="project" value="TreeGrafter"/>
</dbReference>
<dbReference type="EMBL" id="JAINUF010000001">
    <property type="protein sequence ID" value="KAJ8382793.1"/>
    <property type="molecule type" value="Genomic_DNA"/>
</dbReference>
<dbReference type="GO" id="GO:0000245">
    <property type="term" value="P:spliceosomal complex assembly"/>
    <property type="evidence" value="ECO:0007669"/>
    <property type="project" value="TreeGrafter"/>
</dbReference>
<dbReference type="FunFam" id="1.10.510.10:FF:000275">
    <property type="entry name" value="SRSF protein kinase 2 isoform X3"/>
    <property type="match status" value="2"/>
</dbReference>
<keyword evidence="6" id="KW-0067">ATP-binding</keyword>
<organism evidence="10 11">
    <name type="scientific">Synaphobranchus kaupii</name>
    <name type="common">Kaup's arrowtooth eel</name>
    <dbReference type="NCBI Taxonomy" id="118154"/>
    <lineage>
        <taxon>Eukaryota</taxon>
        <taxon>Metazoa</taxon>
        <taxon>Chordata</taxon>
        <taxon>Craniata</taxon>
        <taxon>Vertebrata</taxon>
        <taxon>Euteleostomi</taxon>
        <taxon>Actinopterygii</taxon>
        <taxon>Neopterygii</taxon>
        <taxon>Teleostei</taxon>
        <taxon>Anguilliformes</taxon>
        <taxon>Synaphobranchidae</taxon>
        <taxon>Synaphobranchus</taxon>
    </lineage>
</organism>
<evidence type="ECO:0000256" key="5">
    <source>
        <dbReference type="ARBA" id="ARBA00022777"/>
    </source>
</evidence>
<evidence type="ECO:0000256" key="2">
    <source>
        <dbReference type="ARBA" id="ARBA00022527"/>
    </source>
</evidence>
<dbReference type="GO" id="GO:0035556">
    <property type="term" value="P:intracellular signal transduction"/>
    <property type="evidence" value="ECO:0007669"/>
    <property type="project" value="TreeGrafter"/>
</dbReference>
<keyword evidence="11" id="KW-1185">Reference proteome</keyword>
<protein>
    <recommendedName>
        <fullName evidence="1">non-specific serine/threonine protein kinase</fullName>
        <ecNumber evidence="1">2.7.11.1</ecNumber>
    </recommendedName>
</protein>
<evidence type="ECO:0000256" key="4">
    <source>
        <dbReference type="ARBA" id="ARBA00022741"/>
    </source>
</evidence>
<dbReference type="Gene3D" id="1.10.510.10">
    <property type="entry name" value="Transferase(Phosphotransferase) domain 1"/>
    <property type="match status" value="2"/>
</dbReference>
<feature type="domain" description="Protein kinase" evidence="9">
    <location>
        <begin position="1"/>
        <end position="195"/>
    </location>
</feature>
<reference evidence="10" key="1">
    <citation type="journal article" date="2023" name="Science">
        <title>Genome structures resolve the early diversification of teleost fishes.</title>
        <authorList>
            <person name="Parey E."/>
            <person name="Louis A."/>
            <person name="Montfort J."/>
            <person name="Bouchez O."/>
            <person name="Roques C."/>
            <person name="Iampietro C."/>
            <person name="Lluch J."/>
            <person name="Castinel A."/>
            <person name="Donnadieu C."/>
            <person name="Desvignes T."/>
            <person name="Floi Bucao C."/>
            <person name="Jouanno E."/>
            <person name="Wen M."/>
            <person name="Mejri S."/>
            <person name="Dirks R."/>
            <person name="Jansen H."/>
            <person name="Henkel C."/>
            <person name="Chen W.J."/>
            <person name="Zahm M."/>
            <person name="Cabau C."/>
            <person name="Klopp C."/>
            <person name="Thompson A.W."/>
            <person name="Robinson-Rechavi M."/>
            <person name="Braasch I."/>
            <person name="Lecointre G."/>
            <person name="Bobe J."/>
            <person name="Postlethwait J.H."/>
            <person name="Berthelot C."/>
            <person name="Roest Crollius H."/>
            <person name="Guiguen Y."/>
        </authorList>
    </citation>
    <scope>NUCLEOTIDE SEQUENCE</scope>
    <source>
        <strain evidence="10">WJC10195</strain>
    </source>
</reference>
<dbReference type="GO" id="GO:0005524">
    <property type="term" value="F:ATP binding"/>
    <property type="evidence" value="ECO:0007669"/>
    <property type="project" value="UniProtKB-KW"/>
</dbReference>
<sequence>MEGRSLGVFIAPCLSSAAVRLTDALCGGRQDGRSKHKHFTEDIQTRQYRSIEVLIGAGYSTPADIWSTACMAFELATGDYLFEPHSGEDYSRDEDHIAHIIELLGYHIAMIMELLGKVPRKVAAIGRYSREFFTKKGELRHITKLKPWSLFDVLVEKYGWPPEDAGHFTHFLQPMLEMVPEKRASAGECLTHPWLSS</sequence>
<comment type="catalytic activity">
    <reaction evidence="7">
        <text>L-threonyl-[protein] + ATP = O-phospho-L-threonyl-[protein] + ADP + H(+)</text>
        <dbReference type="Rhea" id="RHEA:46608"/>
        <dbReference type="Rhea" id="RHEA-COMP:11060"/>
        <dbReference type="Rhea" id="RHEA-COMP:11605"/>
        <dbReference type="ChEBI" id="CHEBI:15378"/>
        <dbReference type="ChEBI" id="CHEBI:30013"/>
        <dbReference type="ChEBI" id="CHEBI:30616"/>
        <dbReference type="ChEBI" id="CHEBI:61977"/>
        <dbReference type="ChEBI" id="CHEBI:456216"/>
        <dbReference type="EC" id="2.7.11.1"/>
    </reaction>
</comment>
<keyword evidence="5" id="KW-0418">Kinase</keyword>
<dbReference type="GO" id="GO:0005634">
    <property type="term" value="C:nucleus"/>
    <property type="evidence" value="ECO:0007669"/>
    <property type="project" value="TreeGrafter"/>
</dbReference>
<dbReference type="PANTHER" id="PTHR47634">
    <property type="entry name" value="PROTEIN KINASE DOMAIN-CONTAINING PROTEIN-RELATED"/>
    <property type="match status" value="1"/>
</dbReference>
<comment type="catalytic activity">
    <reaction evidence="8">
        <text>L-seryl-[protein] + ATP = O-phospho-L-seryl-[protein] + ADP + H(+)</text>
        <dbReference type="Rhea" id="RHEA:17989"/>
        <dbReference type="Rhea" id="RHEA-COMP:9863"/>
        <dbReference type="Rhea" id="RHEA-COMP:11604"/>
        <dbReference type="ChEBI" id="CHEBI:15378"/>
        <dbReference type="ChEBI" id="CHEBI:29999"/>
        <dbReference type="ChEBI" id="CHEBI:30616"/>
        <dbReference type="ChEBI" id="CHEBI:83421"/>
        <dbReference type="ChEBI" id="CHEBI:456216"/>
        <dbReference type="EC" id="2.7.11.1"/>
    </reaction>
</comment>
<keyword evidence="3" id="KW-0808">Transferase</keyword>